<evidence type="ECO:0000313" key="4">
    <source>
        <dbReference type="Proteomes" id="UP000717981"/>
    </source>
</evidence>
<dbReference type="Proteomes" id="UP000717981">
    <property type="component" value="Unassembled WGS sequence"/>
</dbReference>
<accession>A0A921NTI5</accession>
<feature type="region of interest" description="Disordered" evidence="1">
    <location>
        <begin position="77"/>
        <end position="100"/>
    </location>
</feature>
<evidence type="ECO:0000256" key="2">
    <source>
        <dbReference type="SAM" id="SignalP"/>
    </source>
</evidence>
<evidence type="ECO:0000256" key="1">
    <source>
        <dbReference type="SAM" id="MobiDB-lite"/>
    </source>
</evidence>
<comment type="caution">
    <text evidence="3">The sequence shown here is derived from an EMBL/GenBank/DDBJ whole genome shotgun (WGS) entry which is preliminary data.</text>
</comment>
<dbReference type="OrthoDB" id="6028482at2"/>
<organism evidence="3 4">
    <name type="scientific">Pseudoxanthomonas taiwanensis</name>
    <dbReference type="NCBI Taxonomy" id="176598"/>
    <lineage>
        <taxon>Bacteria</taxon>
        <taxon>Pseudomonadati</taxon>
        <taxon>Pseudomonadota</taxon>
        <taxon>Gammaproteobacteria</taxon>
        <taxon>Lysobacterales</taxon>
        <taxon>Lysobacteraceae</taxon>
        <taxon>Pseudoxanthomonas</taxon>
    </lineage>
</organism>
<keyword evidence="4" id="KW-1185">Reference proteome</keyword>
<keyword evidence="2" id="KW-0732">Signal</keyword>
<dbReference type="PROSITE" id="PS51257">
    <property type="entry name" value="PROKAR_LIPOPROTEIN"/>
    <property type="match status" value="1"/>
</dbReference>
<evidence type="ECO:0000313" key="3">
    <source>
        <dbReference type="EMBL" id="KAF1688886.1"/>
    </source>
</evidence>
<name>A0A921NTI5_9GAMM</name>
<dbReference type="AlphaFoldDB" id="A0A921NTI5"/>
<feature type="signal peptide" evidence="2">
    <location>
        <begin position="1"/>
        <end position="19"/>
    </location>
</feature>
<gene>
    <name evidence="3" type="ORF">CR938_08100</name>
</gene>
<evidence type="ECO:0008006" key="5">
    <source>
        <dbReference type="Google" id="ProtNLM"/>
    </source>
</evidence>
<reference evidence="3" key="1">
    <citation type="submission" date="2017-10" db="EMBL/GenBank/DDBJ databases">
        <title>Whole genome sequencing of members of genus Pseudoxanthomonas.</title>
        <authorList>
            <person name="Kumar S."/>
            <person name="Bansal K."/>
            <person name="Kaur A."/>
            <person name="Patil P."/>
            <person name="Sharma S."/>
            <person name="Patil P.B."/>
        </authorList>
    </citation>
    <scope>NUCLEOTIDE SEQUENCE</scope>
    <source>
        <strain evidence="3">DSM 22914</strain>
    </source>
</reference>
<dbReference type="EMBL" id="PDWK01000033">
    <property type="protein sequence ID" value="KAF1688886.1"/>
    <property type="molecule type" value="Genomic_DNA"/>
</dbReference>
<feature type="compositionally biased region" description="Basic and acidic residues" evidence="1">
    <location>
        <begin position="89"/>
        <end position="100"/>
    </location>
</feature>
<dbReference type="RefSeq" id="WP_162124524.1">
    <property type="nucleotide sequence ID" value="NZ_PDWK01000033.1"/>
</dbReference>
<proteinExistence type="predicted"/>
<feature type="chain" id="PRO_5037909290" description="Lipoprotein" evidence="2">
    <location>
        <begin position="20"/>
        <end position="100"/>
    </location>
</feature>
<protein>
    <recommendedName>
        <fullName evidence="5">Lipoprotein</fullName>
    </recommendedName>
</protein>
<sequence length="100" mass="10933">MKTLRLTLPLLVLALSACAGKTPRDTASAPAEPAPAPEVVIVRSENPLDYRFDMQQQGRQMNADEFEAWMKARGIRIATGKPGQAPADTKADGRDEQRNN</sequence>